<sequence>MPAKLRCIVSSHPCHSENDVSFGELPPLTAADLTGCRHRAVLRHAFGVIEPTHDASESGLERLGARAGAALRRRAVMELLPTKARLGDKVTWSRVDVPSEDGNAVELTLEAMASGARVITGAVLENPHFKVRVDFLVRMDHHAGFDDRTRYAPVAISSHAVARPAKNKAQADCAIVDLPALGLAKPIAVPWRHRTVAGEGQRVAMAHTILREWGRAADEVGFIGRAGASPRIRCFFYNAQAVMPGLLAALSEPIPTIPSRVKECRTCEFHNHCRAQLLETADISLLLPGDKNRKWRERGINTLPELVAADSGETSELARAWLKGKTTLRREYSRWVSDPLLWGNQEFVLTGKQTPMVRELENLVEVDVDMEAHPNRGTFLWGTFDGSQYVAFSDFSAHGDEGQHVAEFWEWLQQSRKAAEERGKLFRAWVYAAQGENHWLRYYARQFGGREYRVEGTTGSRIIVMPSLQEVEAFINSDAWCDIFQVVRKALASSDSLGLKTIAPLAGFDFSQEGVDGRAAVDLFEKAVGGTGSEAAVARRTLERYNADDCVATAKVRAWLRRGAPGVDEVASNKRRGRAPQ</sequence>
<dbReference type="InterPro" id="IPR012337">
    <property type="entry name" value="RNaseH-like_sf"/>
</dbReference>
<organism evidence="2 3">
    <name type="scientific">Corynebacterium resistens (strain DSM 45100 / JCM 12819 / GTC 2026 / SICGH 158)</name>
    <dbReference type="NCBI Taxonomy" id="662755"/>
    <lineage>
        <taxon>Bacteria</taxon>
        <taxon>Bacillati</taxon>
        <taxon>Actinomycetota</taxon>
        <taxon>Actinomycetes</taxon>
        <taxon>Mycobacteriales</taxon>
        <taxon>Corynebacteriaceae</taxon>
        <taxon>Corynebacterium</taxon>
    </lineage>
</organism>
<dbReference type="Proteomes" id="UP000000492">
    <property type="component" value="Chromosome"/>
</dbReference>
<dbReference type="EMBL" id="CP002857">
    <property type="protein sequence ID" value="AEI08870.1"/>
    <property type="molecule type" value="Genomic_DNA"/>
</dbReference>
<dbReference type="AlphaFoldDB" id="F8DYH7"/>
<evidence type="ECO:0000313" key="3">
    <source>
        <dbReference type="Proteomes" id="UP000000492"/>
    </source>
</evidence>
<reference evidence="2 3" key="1">
    <citation type="journal article" date="2012" name="BMC Genomics">
        <title>Complete genome sequence, lifestyle, and multi-drug resistance of the human pathogen Corynebacterium resistens DSM 45100 isolated from blood samples of a leukemia patient.</title>
        <authorList>
            <person name="Schroder J."/>
            <person name="Maus I."/>
            <person name="Meyer K."/>
            <person name="Wordemann S."/>
            <person name="Blom J."/>
            <person name="Jaenicke S."/>
            <person name="Schneider J."/>
            <person name="Trost E."/>
            <person name="Tauch A."/>
        </authorList>
    </citation>
    <scope>NUCLEOTIDE SEQUENCE [LARGE SCALE GENOMIC DNA]</scope>
    <source>
        <strain evidence="3">DSM 45100 / JCM 12819 / CCUG 50093 / GTC 2026 / SICGH 158</strain>
    </source>
</reference>
<dbReference type="STRING" id="662755.CRES_0507"/>
<dbReference type="Pfam" id="PF13482">
    <property type="entry name" value="RNase_H_2"/>
    <property type="match status" value="1"/>
</dbReference>
<evidence type="ECO:0000313" key="2">
    <source>
        <dbReference type="EMBL" id="AEI08870.1"/>
    </source>
</evidence>
<dbReference type="eggNOG" id="COG2251">
    <property type="taxonomic scope" value="Bacteria"/>
</dbReference>
<gene>
    <name evidence="2" type="ordered locus">CRES_0507</name>
</gene>
<feature type="domain" description="YprB ribonuclease H-like" evidence="1">
    <location>
        <begin position="477"/>
        <end position="560"/>
    </location>
</feature>
<proteinExistence type="predicted"/>
<dbReference type="RefSeq" id="WP_013887895.1">
    <property type="nucleotide sequence ID" value="NC_015673.1"/>
</dbReference>
<dbReference type="KEGG" id="crd:CRES_0507"/>
<dbReference type="NCBIfam" id="TIGR03491">
    <property type="entry name" value="TM0106 family RecB-like putative nuclease"/>
    <property type="match status" value="1"/>
</dbReference>
<accession>F8DYH7</accession>
<evidence type="ECO:0000259" key="1">
    <source>
        <dbReference type="Pfam" id="PF13482"/>
    </source>
</evidence>
<protein>
    <recommendedName>
        <fullName evidence="1">YprB ribonuclease H-like domain-containing protein</fullName>
    </recommendedName>
</protein>
<dbReference type="InterPro" id="IPR038720">
    <property type="entry name" value="YprB_RNase_H-like_dom"/>
</dbReference>
<dbReference type="InterPro" id="IPR019993">
    <property type="entry name" value="RecB_nuclease_TM0106_put"/>
</dbReference>
<dbReference type="HOGENOM" id="CLU_027557_0_0_11"/>
<keyword evidence="3" id="KW-1185">Reference proteome</keyword>
<dbReference type="SUPFAM" id="SSF53098">
    <property type="entry name" value="Ribonuclease H-like"/>
    <property type="match status" value="1"/>
</dbReference>
<name>F8DYH7_CORRG</name>